<dbReference type="AlphaFoldDB" id="A0AAV8Z719"/>
<evidence type="ECO:0000313" key="2">
    <source>
        <dbReference type="EMBL" id="KAJ8959207.1"/>
    </source>
</evidence>
<gene>
    <name evidence="2" type="ORF">NQ318_022469</name>
</gene>
<proteinExistence type="predicted"/>
<evidence type="ECO:0000313" key="3">
    <source>
        <dbReference type="Proteomes" id="UP001162162"/>
    </source>
</evidence>
<comment type="caution">
    <text evidence="2">The sequence shown here is derived from an EMBL/GenBank/DDBJ whole genome shotgun (WGS) entry which is preliminary data.</text>
</comment>
<reference evidence="2" key="1">
    <citation type="journal article" date="2023" name="Insect Mol. Biol.">
        <title>Genome sequencing provides insights into the evolution of gene families encoding plant cell wall-degrading enzymes in longhorned beetles.</title>
        <authorList>
            <person name="Shin N.R."/>
            <person name="Okamura Y."/>
            <person name="Kirsch R."/>
            <person name="Pauchet Y."/>
        </authorList>
    </citation>
    <scope>NUCLEOTIDE SEQUENCE</scope>
    <source>
        <strain evidence="2">AMC_N1</strain>
    </source>
</reference>
<name>A0AAV8Z719_9CUCU</name>
<sequence length="142" mass="15913">MERRRCSKFFISHAQVNEINTVGPCEISNTKYWISQSTVSRIENKFREFGNITEIPKSGRKRILDDEQKLDKPTRQVAAIMISRPLVKNTLPKTESSRINSVLGNDNTTAELRTPEGGEGHAFNARLNSIPGTLSISDPLPC</sequence>
<feature type="region of interest" description="Disordered" evidence="1">
    <location>
        <begin position="98"/>
        <end position="121"/>
    </location>
</feature>
<dbReference type="EMBL" id="JAPWTK010000014">
    <property type="protein sequence ID" value="KAJ8959207.1"/>
    <property type="molecule type" value="Genomic_DNA"/>
</dbReference>
<keyword evidence="3" id="KW-1185">Reference proteome</keyword>
<protein>
    <recommendedName>
        <fullName evidence="4">DUF4817 domain-containing protein</fullName>
    </recommendedName>
</protein>
<accession>A0AAV8Z719</accession>
<organism evidence="2 3">
    <name type="scientific">Aromia moschata</name>
    <dbReference type="NCBI Taxonomy" id="1265417"/>
    <lineage>
        <taxon>Eukaryota</taxon>
        <taxon>Metazoa</taxon>
        <taxon>Ecdysozoa</taxon>
        <taxon>Arthropoda</taxon>
        <taxon>Hexapoda</taxon>
        <taxon>Insecta</taxon>
        <taxon>Pterygota</taxon>
        <taxon>Neoptera</taxon>
        <taxon>Endopterygota</taxon>
        <taxon>Coleoptera</taxon>
        <taxon>Polyphaga</taxon>
        <taxon>Cucujiformia</taxon>
        <taxon>Chrysomeloidea</taxon>
        <taxon>Cerambycidae</taxon>
        <taxon>Cerambycinae</taxon>
        <taxon>Callichromatini</taxon>
        <taxon>Aromia</taxon>
    </lineage>
</organism>
<dbReference type="Proteomes" id="UP001162162">
    <property type="component" value="Unassembled WGS sequence"/>
</dbReference>
<evidence type="ECO:0008006" key="4">
    <source>
        <dbReference type="Google" id="ProtNLM"/>
    </source>
</evidence>
<feature type="compositionally biased region" description="Polar residues" evidence="1">
    <location>
        <begin position="98"/>
        <end position="111"/>
    </location>
</feature>
<evidence type="ECO:0000256" key="1">
    <source>
        <dbReference type="SAM" id="MobiDB-lite"/>
    </source>
</evidence>